<evidence type="ECO:0000256" key="3">
    <source>
        <dbReference type="ARBA" id="ARBA00022553"/>
    </source>
</evidence>
<accession>A0A7W7CVT5</accession>
<evidence type="ECO:0000256" key="8">
    <source>
        <dbReference type="ARBA" id="ARBA00023012"/>
    </source>
</evidence>
<dbReference type="GO" id="GO:0000160">
    <property type="term" value="P:phosphorelay signal transduction system"/>
    <property type="evidence" value="ECO:0007669"/>
    <property type="project" value="UniProtKB-KW"/>
</dbReference>
<feature type="domain" description="HAMP" evidence="11">
    <location>
        <begin position="156"/>
        <end position="209"/>
    </location>
</feature>
<evidence type="ECO:0000259" key="11">
    <source>
        <dbReference type="PROSITE" id="PS50885"/>
    </source>
</evidence>
<evidence type="ECO:0000256" key="5">
    <source>
        <dbReference type="ARBA" id="ARBA00022692"/>
    </source>
</evidence>
<dbReference type="AlphaFoldDB" id="A0A7W7CVT5"/>
<keyword evidence="7 10" id="KW-1133">Transmembrane helix</keyword>
<evidence type="ECO:0000313" key="12">
    <source>
        <dbReference type="EMBL" id="MBB4695563.1"/>
    </source>
</evidence>
<dbReference type="PROSITE" id="PS50885">
    <property type="entry name" value="HAMP"/>
    <property type="match status" value="1"/>
</dbReference>
<evidence type="ECO:0000256" key="1">
    <source>
        <dbReference type="ARBA" id="ARBA00000085"/>
    </source>
</evidence>
<feature type="compositionally biased region" description="Basic and acidic residues" evidence="9">
    <location>
        <begin position="243"/>
        <end position="257"/>
    </location>
</feature>
<evidence type="ECO:0000256" key="9">
    <source>
        <dbReference type="SAM" id="MobiDB-lite"/>
    </source>
</evidence>
<comment type="catalytic activity">
    <reaction evidence="1">
        <text>ATP + protein L-histidine = ADP + protein N-phospho-L-histidine.</text>
        <dbReference type="EC" id="2.7.13.3"/>
    </reaction>
</comment>
<evidence type="ECO:0000313" key="13">
    <source>
        <dbReference type="Proteomes" id="UP000542742"/>
    </source>
</evidence>
<evidence type="ECO:0000256" key="10">
    <source>
        <dbReference type="SAM" id="Phobius"/>
    </source>
</evidence>
<feature type="compositionally biased region" description="Low complexity" evidence="9">
    <location>
        <begin position="204"/>
        <end position="233"/>
    </location>
</feature>
<dbReference type="InterPro" id="IPR050428">
    <property type="entry name" value="TCS_sensor_his_kinase"/>
</dbReference>
<dbReference type="Gene3D" id="6.10.340.10">
    <property type="match status" value="1"/>
</dbReference>
<dbReference type="EMBL" id="JACHMF010000001">
    <property type="protein sequence ID" value="MBB4695563.1"/>
    <property type="molecule type" value="Genomic_DNA"/>
</dbReference>
<dbReference type="InterPro" id="IPR003660">
    <property type="entry name" value="HAMP_dom"/>
</dbReference>
<evidence type="ECO:0000256" key="6">
    <source>
        <dbReference type="ARBA" id="ARBA00022777"/>
    </source>
</evidence>
<sequence>MRLRTQLTLTVTALVALVVALAGLLIVVRIDHRDRDDLDRVLAARAEQVRAAAQKNGSLPTDGSFAIRLIQGGEMLKQVGSSAGFPMPAKDGYSTVSSGDDEWRSLAQTLPTGGQLQILMSLDDLSEQHTDNVLVVDLLVLLAAVLSAAGVWFATGLVLRPFQRLLGAARELDPADPGQRLPEVKSPREVAELTDALNDLLSRVRSSSPATPAAASFAGTDSTTTSEAAAAPTVEIRALKPRHASDESPTHPGDESATRPAQSTPGTAPARHDSATAPAPADTAATPASTGSATAPGSDFAPASASTGSATAPAPTDPAAAPAPTDPAGAPAPTGSAAALGPADPPAASASTGPATGPAPADPATVLVPGASTAAPAHAAPEAVPTGSPAPAFAAISPAVAELRPSLVDMGAQLDQLLDNPEMPATQRHLILALMADEHRRMTALIDGDA</sequence>
<dbReference type="RefSeq" id="WP_184953888.1">
    <property type="nucleotide sequence ID" value="NZ_BOMC01000067.1"/>
</dbReference>
<organism evidence="12 13">
    <name type="scientific">Paractinoplanes abujensis</name>
    <dbReference type="NCBI Taxonomy" id="882441"/>
    <lineage>
        <taxon>Bacteria</taxon>
        <taxon>Bacillati</taxon>
        <taxon>Actinomycetota</taxon>
        <taxon>Actinomycetes</taxon>
        <taxon>Micromonosporales</taxon>
        <taxon>Micromonosporaceae</taxon>
        <taxon>Paractinoplanes</taxon>
    </lineage>
</organism>
<dbReference type="GO" id="GO:0004673">
    <property type="term" value="F:protein histidine kinase activity"/>
    <property type="evidence" value="ECO:0007669"/>
    <property type="project" value="UniProtKB-EC"/>
</dbReference>
<proteinExistence type="predicted"/>
<protein>
    <recommendedName>
        <fullName evidence="2">histidine kinase</fullName>
        <ecNumber evidence="2">2.7.13.3</ecNumber>
    </recommendedName>
</protein>
<comment type="caution">
    <text evidence="12">The sequence shown here is derived from an EMBL/GenBank/DDBJ whole genome shotgun (WGS) entry which is preliminary data.</text>
</comment>
<keyword evidence="5 10" id="KW-0812">Transmembrane</keyword>
<gene>
    <name evidence="12" type="ORF">BKA14_005711</name>
</gene>
<keyword evidence="4" id="KW-0808">Transferase</keyword>
<feature type="region of interest" description="Disordered" evidence="9">
    <location>
        <begin position="204"/>
        <end position="367"/>
    </location>
</feature>
<feature type="transmembrane region" description="Helical" evidence="10">
    <location>
        <begin position="7"/>
        <end position="30"/>
    </location>
</feature>
<reference evidence="12 13" key="1">
    <citation type="submission" date="2020-08" db="EMBL/GenBank/DDBJ databases">
        <title>Sequencing the genomes of 1000 actinobacteria strains.</title>
        <authorList>
            <person name="Klenk H.-P."/>
        </authorList>
    </citation>
    <scope>NUCLEOTIDE SEQUENCE [LARGE SCALE GENOMIC DNA]</scope>
    <source>
        <strain evidence="12 13">DSM 45518</strain>
    </source>
</reference>
<keyword evidence="8" id="KW-0902">Two-component regulatory system</keyword>
<dbReference type="Proteomes" id="UP000542742">
    <property type="component" value="Unassembled WGS sequence"/>
</dbReference>
<keyword evidence="10" id="KW-0472">Membrane</keyword>
<evidence type="ECO:0000256" key="2">
    <source>
        <dbReference type="ARBA" id="ARBA00012438"/>
    </source>
</evidence>
<dbReference type="GO" id="GO:0016020">
    <property type="term" value="C:membrane"/>
    <property type="evidence" value="ECO:0007669"/>
    <property type="project" value="InterPro"/>
</dbReference>
<name>A0A7W7CVT5_9ACTN</name>
<dbReference type="PANTHER" id="PTHR45436:SF5">
    <property type="entry name" value="SENSOR HISTIDINE KINASE TRCS"/>
    <property type="match status" value="1"/>
</dbReference>
<evidence type="ECO:0000256" key="7">
    <source>
        <dbReference type="ARBA" id="ARBA00022989"/>
    </source>
</evidence>
<feature type="compositionally biased region" description="Low complexity" evidence="9">
    <location>
        <begin position="275"/>
        <end position="367"/>
    </location>
</feature>
<dbReference type="EC" id="2.7.13.3" evidence="2"/>
<keyword evidence="3" id="KW-0597">Phosphoprotein</keyword>
<keyword evidence="13" id="KW-1185">Reference proteome</keyword>
<dbReference type="PANTHER" id="PTHR45436">
    <property type="entry name" value="SENSOR HISTIDINE KINASE YKOH"/>
    <property type="match status" value="1"/>
</dbReference>
<feature type="transmembrane region" description="Helical" evidence="10">
    <location>
        <begin position="138"/>
        <end position="159"/>
    </location>
</feature>
<keyword evidence="6" id="KW-0418">Kinase</keyword>
<evidence type="ECO:0000256" key="4">
    <source>
        <dbReference type="ARBA" id="ARBA00022679"/>
    </source>
</evidence>